<evidence type="ECO:0000256" key="6">
    <source>
        <dbReference type="SAM" id="Phobius"/>
    </source>
</evidence>
<evidence type="ECO:0000256" key="1">
    <source>
        <dbReference type="ARBA" id="ARBA00004651"/>
    </source>
</evidence>
<dbReference type="PANTHER" id="PTHR32322:SF18">
    <property type="entry name" value="S-ADENOSYLMETHIONINE_S-ADENOSYLHOMOCYSTEINE TRANSPORTER"/>
    <property type="match status" value="1"/>
</dbReference>
<sequence length="227" mass="25080">PFSLLGFIFFIQIWLMNAGFSLSSGAISSVLISTFPLFAAFFSHFMIKGDQLTFLRITGLLIAFVGTSLIVFRGGGLSADEFSTWGAWIVLLSAMLLGLRLIMSARMVRQTEPTRVVVWMMILSLWAFLLGGLMFEEIRWQNLAWQPLIGILYQGVVIAGFGFMAYGLLYRYYSPILVSSFGFIAPVCGVFLSSWFLDEPITWIIAVGTACVGGGLVLIARPSRKSV</sequence>
<feature type="transmembrane region" description="Helical" evidence="6">
    <location>
        <begin position="116"/>
        <end position="135"/>
    </location>
</feature>
<evidence type="ECO:0000256" key="2">
    <source>
        <dbReference type="ARBA" id="ARBA00022475"/>
    </source>
</evidence>
<dbReference type="Pfam" id="PF00892">
    <property type="entry name" value="EamA"/>
    <property type="match status" value="1"/>
</dbReference>
<dbReference type="InterPro" id="IPR037185">
    <property type="entry name" value="EmrE-like"/>
</dbReference>
<feature type="transmembrane region" description="Helical" evidence="6">
    <location>
        <begin position="20"/>
        <end position="42"/>
    </location>
</feature>
<gene>
    <name evidence="8" type="ORF">METZ01_LOCUS304594</name>
</gene>
<evidence type="ECO:0000313" key="8">
    <source>
        <dbReference type="EMBL" id="SVC51740.1"/>
    </source>
</evidence>
<feature type="transmembrane region" description="Helical" evidence="6">
    <location>
        <begin position="176"/>
        <end position="195"/>
    </location>
</feature>
<dbReference type="InterPro" id="IPR000620">
    <property type="entry name" value="EamA_dom"/>
</dbReference>
<dbReference type="EMBL" id="UINC01095560">
    <property type="protein sequence ID" value="SVC51740.1"/>
    <property type="molecule type" value="Genomic_DNA"/>
</dbReference>
<feature type="transmembrane region" description="Helical" evidence="6">
    <location>
        <begin position="54"/>
        <end position="73"/>
    </location>
</feature>
<evidence type="ECO:0000256" key="5">
    <source>
        <dbReference type="ARBA" id="ARBA00023136"/>
    </source>
</evidence>
<reference evidence="8" key="1">
    <citation type="submission" date="2018-05" db="EMBL/GenBank/DDBJ databases">
        <authorList>
            <person name="Lanie J.A."/>
            <person name="Ng W.-L."/>
            <person name="Kazmierczak K.M."/>
            <person name="Andrzejewski T.M."/>
            <person name="Davidsen T.M."/>
            <person name="Wayne K.J."/>
            <person name="Tettelin H."/>
            <person name="Glass J.I."/>
            <person name="Rusch D."/>
            <person name="Podicherti R."/>
            <person name="Tsui H.-C.T."/>
            <person name="Winkler M.E."/>
        </authorList>
    </citation>
    <scope>NUCLEOTIDE SEQUENCE</scope>
</reference>
<dbReference type="PANTHER" id="PTHR32322">
    <property type="entry name" value="INNER MEMBRANE TRANSPORTER"/>
    <property type="match status" value="1"/>
</dbReference>
<evidence type="ECO:0000256" key="3">
    <source>
        <dbReference type="ARBA" id="ARBA00022692"/>
    </source>
</evidence>
<dbReference type="AlphaFoldDB" id="A0A382MT54"/>
<evidence type="ECO:0000259" key="7">
    <source>
        <dbReference type="Pfam" id="PF00892"/>
    </source>
</evidence>
<feature type="non-terminal residue" evidence="8">
    <location>
        <position position="1"/>
    </location>
</feature>
<feature type="transmembrane region" description="Helical" evidence="6">
    <location>
        <begin position="85"/>
        <end position="104"/>
    </location>
</feature>
<feature type="transmembrane region" description="Helical" evidence="6">
    <location>
        <begin position="147"/>
        <end position="169"/>
    </location>
</feature>
<keyword evidence="3 6" id="KW-0812">Transmembrane</keyword>
<keyword evidence="2" id="KW-1003">Cell membrane</keyword>
<comment type="subcellular location">
    <subcellularLocation>
        <location evidence="1">Cell membrane</location>
        <topology evidence="1">Multi-pass membrane protein</topology>
    </subcellularLocation>
</comment>
<proteinExistence type="predicted"/>
<name>A0A382MT54_9ZZZZ</name>
<evidence type="ECO:0000256" key="4">
    <source>
        <dbReference type="ARBA" id="ARBA00022989"/>
    </source>
</evidence>
<dbReference type="SUPFAM" id="SSF103481">
    <property type="entry name" value="Multidrug resistance efflux transporter EmrE"/>
    <property type="match status" value="2"/>
</dbReference>
<protein>
    <recommendedName>
        <fullName evidence="7">EamA domain-containing protein</fullName>
    </recommendedName>
</protein>
<keyword evidence="4 6" id="KW-1133">Transmembrane helix</keyword>
<keyword evidence="5 6" id="KW-0472">Membrane</keyword>
<feature type="domain" description="EamA" evidence="7">
    <location>
        <begin position="85"/>
        <end position="220"/>
    </location>
</feature>
<accession>A0A382MT54</accession>
<organism evidence="8">
    <name type="scientific">marine metagenome</name>
    <dbReference type="NCBI Taxonomy" id="408172"/>
    <lineage>
        <taxon>unclassified sequences</taxon>
        <taxon>metagenomes</taxon>
        <taxon>ecological metagenomes</taxon>
    </lineage>
</organism>
<dbReference type="InterPro" id="IPR050638">
    <property type="entry name" value="AA-Vitamin_Transporters"/>
</dbReference>
<dbReference type="GO" id="GO:0005886">
    <property type="term" value="C:plasma membrane"/>
    <property type="evidence" value="ECO:0007669"/>
    <property type="project" value="UniProtKB-SubCell"/>
</dbReference>
<feature type="transmembrane region" description="Helical" evidence="6">
    <location>
        <begin position="201"/>
        <end position="220"/>
    </location>
</feature>